<sequence length="157" mass="18273">MMNEHEDLMFSAIDIYMSALKHIEELISQPTSQYGVSFEQWLILNEVVNSQEATTMTRIALERNVTKGAVARQLKPLLEQQYLKQEVDKDDRRRVILVVTDSGRAVNRKILSAVNERFSRWVNIFGRNESRQLLDLLSKFDHLIVQPQLKNKTDSIE</sequence>
<dbReference type="GO" id="GO:0006950">
    <property type="term" value="P:response to stress"/>
    <property type="evidence" value="ECO:0007669"/>
    <property type="project" value="TreeGrafter"/>
</dbReference>
<dbReference type="Gene3D" id="1.10.10.10">
    <property type="entry name" value="Winged helix-like DNA-binding domain superfamily/Winged helix DNA-binding domain"/>
    <property type="match status" value="1"/>
</dbReference>
<feature type="domain" description="HTH marR-type" evidence="1">
    <location>
        <begin position="6"/>
        <end position="142"/>
    </location>
</feature>
<keyword evidence="3" id="KW-1185">Reference proteome</keyword>
<gene>
    <name evidence="2" type="ORF">C5L23_001489</name>
</gene>
<dbReference type="STRING" id="907931.GCA_000165675_00105"/>
<dbReference type="SMART" id="SM00347">
    <property type="entry name" value="HTH_MARR"/>
    <property type="match status" value="1"/>
</dbReference>
<protein>
    <recommendedName>
        <fullName evidence="1">HTH marR-type domain-containing protein</fullName>
    </recommendedName>
</protein>
<dbReference type="SUPFAM" id="SSF46785">
    <property type="entry name" value="Winged helix' DNA-binding domain"/>
    <property type="match status" value="1"/>
</dbReference>
<dbReference type="PANTHER" id="PTHR33164:SF43">
    <property type="entry name" value="HTH-TYPE TRANSCRIPTIONAL REPRESSOR YETL"/>
    <property type="match status" value="1"/>
</dbReference>
<dbReference type="InterPro" id="IPR036388">
    <property type="entry name" value="WH-like_DNA-bd_sf"/>
</dbReference>
<proteinExistence type="predicted"/>
<comment type="caution">
    <text evidence="2">The sequence shown here is derived from an EMBL/GenBank/DDBJ whole genome shotgun (WGS) entry which is preliminary data.</text>
</comment>
<dbReference type="InterPro" id="IPR000835">
    <property type="entry name" value="HTH_MarR-typ"/>
</dbReference>
<dbReference type="Pfam" id="PF12802">
    <property type="entry name" value="MarR_2"/>
    <property type="match status" value="1"/>
</dbReference>
<reference evidence="2 3" key="1">
    <citation type="journal article" date="2019" name="Appl. Microbiol. Biotechnol.">
        <title>Uncovering carbohydrate metabolism through a genotype-phenotype association study of 56 lactic acid bacteria genomes.</title>
        <authorList>
            <person name="Buron-Moles G."/>
            <person name="Chailyan A."/>
            <person name="Dolejs I."/>
            <person name="Forster J."/>
            <person name="Miks M.H."/>
        </authorList>
    </citation>
    <scope>NUCLEOTIDE SEQUENCE [LARGE SCALE GENOMIC DNA]</scope>
    <source>
        <strain evidence="2 3">ATCC 700006</strain>
    </source>
</reference>
<dbReference type="EMBL" id="PUFI01000015">
    <property type="protein sequence ID" value="TDG67690.1"/>
    <property type="molecule type" value="Genomic_DNA"/>
</dbReference>
<evidence type="ECO:0000313" key="3">
    <source>
        <dbReference type="Proteomes" id="UP000295681"/>
    </source>
</evidence>
<evidence type="ECO:0000259" key="1">
    <source>
        <dbReference type="PROSITE" id="PS50995"/>
    </source>
</evidence>
<dbReference type="PANTHER" id="PTHR33164">
    <property type="entry name" value="TRANSCRIPTIONAL REGULATOR, MARR FAMILY"/>
    <property type="match status" value="1"/>
</dbReference>
<evidence type="ECO:0000313" key="2">
    <source>
        <dbReference type="EMBL" id="TDG67690.1"/>
    </source>
</evidence>
<name>A0A4V3A2A7_9LACO</name>
<dbReference type="AlphaFoldDB" id="A0A4V3A2A7"/>
<accession>A0A4V3A2A7</accession>
<dbReference type="InterPro" id="IPR036390">
    <property type="entry name" value="WH_DNA-bd_sf"/>
</dbReference>
<organism evidence="2 3">
    <name type="scientific">Leuconostoc fallax</name>
    <dbReference type="NCBI Taxonomy" id="1251"/>
    <lineage>
        <taxon>Bacteria</taxon>
        <taxon>Bacillati</taxon>
        <taxon>Bacillota</taxon>
        <taxon>Bacilli</taxon>
        <taxon>Lactobacillales</taxon>
        <taxon>Lactobacillaceae</taxon>
        <taxon>Leuconostoc</taxon>
    </lineage>
</organism>
<dbReference type="RefSeq" id="WP_033192958.1">
    <property type="nucleotide sequence ID" value="NZ_JAGYGP010000001.1"/>
</dbReference>
<dbReference type="GO" id="GO:0003700">
    <property type="term" value="F:DNA-binding transcription factor activity"/>
    <property type="evidence" value="ECO:0007669"/>
    <property type="project" value="InterPro"/>
</dbReference>
<dbReference type="PROSITE" id="PS50995">
    <property type="entry name" value="HTH_MARR_2"/>
    <property type="match status" value="1"/>
</dbReference>
<dbReference type="InterPro" id="IPR039422">
    <property type="entry name" value="MarR/SlyA-like"/>
</dbReference>
<dbReference type="Proteomes" id="UP000295681">
    <property type="component" value="Unassembled WGS sequence"/>
</dbReference>